<feature type="region of interest" description="Disordered" evidence="1">
    <location>
        <begin position="295"/>
        <end position="315"/>
    </location>
</feature>
<dbReference type="EMBL" id="JADOXO010000530">
    <property type="protein sequence ID" value="KAF9803140.1"/>
    <property type="molecule type" value="Genomic_DNA"/>
</dbReference>
<evidence type="ECO:0000313" key="2">
    <source>
        <dbReference type="EMBL" id="KAF9803140.1"/>
    </source>
</evidence>
<gene>
    <name evidence="2" type="ORF">IEO21_09757</name>
</gene>
<sequence length="315" mass="35576">MWKLHSICNSLEEWCQLSNWTDFDNRAVRPSNGSEHSAQLVMLAEADAIVTDVSFLEKVVRPCIQQQKAENIKDTLSAYYNIMEHRAHHINRSLSPPGLAWDCNEQDSETIVTLGHLSVDVLLQISEKSPLDDAGKRAQSDHVYCILEQLLEAAPWAKRATYTRLMSSWRIPELLQEHLGILVELIWLDVPEAQRDIEDTRKLLTFVLHAREQPSTWQFLRIISSALQHSAQLPSHDFDSVRCDIRGVLDIIGEYFSSSGIEDVVRGHACTNMTFISNTTQPVAEATVGFAPMPQDGIDEAPREHSRAVEETPVV</sequence>
<proteinExistence type="predicted"/>
<dbReference type="AlphaFoldDB" id="A0A8H7TY45"/>
<name>A0A8H7TY45_9APHY</name>
<evidence type="ECO:0000313" key="3">
    <source>
        <dbReference type="Proteomes" id="UP000639403"/>
    </source>
</evidence>
<reference evidence="2" key="1">
    <citation type="submission" date="2020-11" db="EMBL/GenBank/DDBJ databases">
        <authorList>
            <person name="Koelle M."/>
            <person name="Horta M.A.C."/>
            <person name="Nowrousian M."/>
            <person name="Ohm R.A."/>
            <person name="Benz P."/>
            <person name="Pilgard A."/>
        </authorList>
    </citation>
    <scope>NUCLEOTIDE SEQUENCE</scope>
    <source>
        <strain evidence="2">FPRL280</strain>
    </source>
</reference>
<evidence type="ECO:0000256" key="1">
    <source>
        <dbReference type="SAM" id="MobiDB-lite"/>
    </source>
</evidence>
<organism evidence="2 3">
    <name type="scientific">Rhodonia placenta</name>
    <dbReference type="NCBI Taxonomy" id="104341"/>
    <lineage>
        <taxon>Eukaryota</taxon>
        <taxon>Fungi</taxon>
        <taxon>Dikarya</taxon>
        <taxon>Basidiomycota</taxon>
        <taxon>Agaricomycotina</taxon>
        <taxon>Agaricomycetes</taxon>
        <taxon>Polyporales</taxon>
        <taxon>Adustoporiaceae</taxon>
        <taxon>Rhodonia</taxon>
    </lineage>
</organism>
<reference evidence="2" key="2">
    <citation type="journal article" name="Front. Microbiol.">
        <title>Degradative Capacity of Two Strains of Rhodonia placenta: From Phenotype to Genotype.</title>
        <authorList>
            <person name="Kolle M."/>
            <person name="Horta M.A.C."/>
            <person name="Nowrousian M."/>
            <person name="Ohm R.A."/>
            <person name="Benz J.P."/>
            <person name="Pilgard A."/>
        </authorList>
    </citation>
    <scope>NUCLEOTIDE SEQUENCE</scope>
    <source>
        <strain evidence="2">FPRL280</strain>
    </source>
</reference>
<comment type="caution">
    <text evidence="2">The sequence shown here is derived from an EMBL/GenBank/DDBJ whole genome shotgun (WGS) entry which is preliminary data.</text>
</comment>
<accession>A0A8H7TY45</accession>
<protein>
    <submittedName>
        <fullName evidence="2">Uncharacterized protein</fullName>
    </submittedName>
</protein>
<dbReference type="Proteomes" id="UP000639403">
    <property type="component" value="Unassembled WGS sequence"/>
</dbReference>
<feature type="compositionally biased region" description="Basic and acidic residues" evidence="1">
    <location>
        <begin position="300"/>
        <end position="315"/>
    </location>
</feature>